<dbReference type="EMBL" id="GBXM01041618">
    <property type="protein sequence ID" value="JAH66959.1"/>
    <property type="molecule type" value="Transcribed_RNA"/>
</dbReference>
<proteinExistence type="predicted"/>
<protein>
    <submittedName>
        <fullName evidence="2">Uncharacterized protein</fullName>
    </submittedName>
</protein>
<reference evidence="2" key="1">
    <citation type="submission" date="2014-11" db="EMBL/GenBank/DDBJ databases">
        <authorList>
            <person name="Amaro Gonzalez C."/>
        </authorList>
    </citation>
    <scope>NUCLEOTIDE SEQUENCE</scope>
</reference>
<sequence length="33" mass="3873">MLISLSCIQRMEFLKLSNMIWLCLSAILVLLIY</sequence>
<reference evidence="2" key="2">
    <citation type="journal article" date="2015" name="Fish Shellfish Immunol.">
        <title>Early steps in the European eel (Anguilla anguilla)-Vibrio vulnificus interaction in the gills: Role of the RtxA13 toxin.</title>
        <authorList>
            <person name="Callol A."/>
            <person name="Pajuelo D."/>
            <person name="Ebbesson L."/>
            <person name="Teles M."/>
            <person name="MacKenzie S."/>
            <person name="Amaro C."/>
        </authorList>
    </citation>
    <scope>NUCLEOTIDE SEQUENCE</scope>
</reference>
<dbReference type="EMBL" id="GBXM01043081">
    <property type="protein sequence ID" value="JAH65496.1"/>
    <property type="molecule type" value="Transcribed_RNA"/>
</dbReference>
<keyword evidence="1" id="KW-0812">Transmembrane</keyword>
<feature type="transmembrane region" description="Helical" evidence="1">
    <location>
        <begin position="12"/>
        <end position="32"/>
    </location>
</feature>
<dbReference type="AlphaFoldDB" id="A0A0E9UM86"/>
<organism evidence="2">
    <name type="scientific">Anguilla anguilla</name>
    <name type="common">European freshwater eel</name>
    <name type="synonym">Muraena anguilla</name>
    <dbReference type="NCBI Taxonomy" id="7936"/>
    <lineage>
        <taxon>Eukaryota</taxon>
        <taxon>Metazoa</taxon>
        <taxon>Chordata</taxon>
        <taxon>Craniata</taxon>
        <taxon>Vertebrata</taxon>
        <taxon>Euteleostomi</taxon>
        <taxon>Actinopterygii</taxon>
        <taxon>Neopterygii</taxon>
        <taxon>Teleostei</taxon>
        <taxon>Anguilliformes</taxon>
        <taxon>Anguillidae</taxon>
        <taxon>Anguilla</taxon>
    </lineage>
</organism>
<name>A0A0E9UM86_ANGAN</name>
<evidence type="ECO:0000256" key="1">
    <source>
        <dbReference type="SAM" id="Phobius"/>
    </source>
</evidence>
<keyword evidence="1" id="KW-0472">Membrane</keyword>
<keyword evidence="1" id="KW-1133">Transmembrane helix</keyword>
<accession>A0A0E9UM86</accession>
<evidence type="ECO:0000313" key="2">
    <source>
        <dbReference type="EMBL" id="JAH66959.1"/>
    </source>
</evidence>